<organism evidence="4 5">
    <name type="scientific">Francisella frigiditurris</name>
    <dbReference type="NCBI Taxonomy" id="1542390"/>
    <lineage>
        <taxon>Bacteria</taxon>
        <taxon>Pseudomonadati</taxon>
        <taxon>Pseudomonadota</taxon>
        <taxon>Gammaproteobacteria</taxon>
        <taxon>Thiotrichales</taxon>
        <taxon>Francisellaceae</taxon>
        <taxon>Francisella</taxon>
    </lineage>
</organism>
<evidence type="ECO:0000256" key="2">
    <source>
        <dbReference type="ARBA" id="ARBA00022695"/>
    </source>
</evidence>
<dbReference type="GO" id="GO:0019288">
    <property type="term" value="P:isopentenyl diphosphate biosynthetic process, methylerythritol 4-phosphate pathway"/>
    <property type="evidence" value="ECO:0007669"/>
    <property type="project" value="UniProtKB-UniRule"/>
</dbReference>
<keyword evidence="5" id="KW-1185">Reference proteome</keyword>
<name>A0A1J0KW53_9GAMM</name>
<dbReference type="InterPro" id="IPR001228">
    <property type="entry name" value="IspD"/>
</dbReference>
<protein>
    <recommendedName>
        <fullName evidence="3">2-C-methyl-D-erythritol 4-phosphate cytidylyltransferase</fullName>
        <ecNumber evidence="3">2.7.7.60</ecNumber>
    </recommendedName>
    <alternativeName>
        <fullName evidence="3">4-diphosphocytidyl-2C-methyl-D-erythritol synthase</fullName>
    </alternativeName>
    <alternativeName>
        <fullName evidence="3">MEP cytidylyltransferase</fullName>
        <shortName evidence="3">MCT</shortName>
    </alternativeName>
</protein>
<sequence>MSSNPKKILIIPAAGIGSRMELDLPKQYLKLSNNKTILDNTILALLKEPFFDLVIISLSDKDKYWIESEFANHSLVKTCIGGKTRFHSVYNALSFIKDSTDKEDWIFVHDAARPCINIENVKKLFKEVSNSNVNSNSGILAVKAFETVKECTNSQITKTLNRENIWLAQTPQLSKYGELLKAFNYCSNNNLVNSVTDEASALELYGDNPIIVEGLRSNIKVTKQEDIEFVEFFLYQNNKS</sequence>
<dbReference type="AlphaFoldDB" id="A0A1J0KW53"/>
<evidence type="ECO:0000313" key="5">
    <source>
        <dbReference type="Proteomes" id="UP000182521"/>
    </source>
</evidence>
<comment type="similarity">
    <text evidence="3">Belongs to the IspD/TarI cytidylyltransferase family. IspD subfamily.</text>
</comment>
<dbReference type="InterPro" id="IPR034683">
    <property type="entry name" value="IspD/TarI"/>
</dbReference>
<dbReference type="SUPFAM" id="SSF53448">
    <property type="entry name" value="Nucleotide-diphospho-sugar transferases"/>
    <property type="match status" value="1"/>
</dbReference>
<keyword evidence="2 3" id="KW-0548">Nucleotidyltransferase</keyword>
<comment type="pathway">
    <text evidence="3">Isoprenoid biosynthesis; isopentenyl diphosphate biosynthesis via DXP pathway; isopentenyl diphosphate from 1-deoxy-D-xylulose 5-phosphate: step 2/6.</text>
</comment>
<dbReference type="HAMAP" id="MF_00108">
    <property type="entry name" value="IspD"/>
    <property type="match status" value="1"/>
</dbReference>
<dbReference type="UniPathway" id="UPA00056">
    <property type="reaction ID" value="UER00093"/>
</dbReference>
<dbReference type="PANTHER" id="PTHR32125:SF4">
    <property type="entry name" value="2-C-METHYL-D-ERYTHRITOL 4-PHOSPHATE CYTIDYLYLTRANSFERASE, CHLOROPLASTIC"/>
    <property type="match status" value="1"/>
</dbReference>
<comment type="function">
    <text evidence="3">Catalyzes the formation of 4-diphosphocytidyl-2-C-methyl-D-erythritol from CTP and 2-C-methyl-D-erythritol 4-phosphate (MEP).</text>
</comment>
<dbReference type="InterPro" id="IPR050088">
    <property type="entry name" value="IspD/TarI_cytidylyltransf_bact"/>
</dbReference>
<reference evidence="5" key="1">
    <citation type="submission" date="2014-10" db="EMBL/GenBank/DDBJ databases">
        <authorList>
            <person name="Kuske C.R."/>
            <person name="Challacombe J.F."/>
            <person name="Daligault H.E."/>
            <person name="Davenport K.W."/>
            <person name="Johnson S.L."/>
            <person name="Siddaramappa S."/>
            <person name="Petersen J.M."/>
        </authorList>
    </citation>
    <scope>NUCLEOTIDE SEQUENCE [LARGE SCALE GENOMIC DNA]</scope>
    <source>
        <strain evidence="5">CA97-1460</strain>
    </source>
</reference>
<keyword evidence="3" id="KW-0414">Isoprene biosynthesis</keyword>
<keyword evidence="1 3" id="KW-0808">Transferase</keyword>
<dbReference type="CDD" id="cd02516">
    <property type="entry name" value="CDP-ME_synthetase"/>
    <property type="match status" value="1"/>
</dbReference>
<dbReference type="KEGG" id="frc:KX01_1213"/>
<dbReference type="Gene3D" id="3.90.550.10">
    <property type="entry name" value="Spore Coat Polysaccharide Biosynthesis Protein SpsA, Chain A"/>
    <property type="match status" value="1"/>
</dbReference>
<evidence type="ECO:0000256" key="3">
    <source>
        <dbReference type="HAMAP-Rule" id="MF_00108"/>
    </source>
</evidence>
<dbReference type="GO" id="GO:0050518">
    <property type="term" value="F:2-C-methyl-D-erythritol 4-phosphate cytidylyltransferase activity"/>
    <property type="evidence" value="ECO:0007669"/>
    <property type="project" value="UniProtKB-UniRule"/>
</dbReference>
<dbReference type="InterPro" id="IPR029044">
    <property type="entry name" value="Nucleotide-diphossugar_trans"/>
</dbReference>
<dbReference type="STRING" id="1542390.KX01_1213"/>
<evidence type="ECO:0000256" key="1">
    <source>
        <dbReference type="ARBA" id="ARBA00022679"/>
    </source>
</evidence>
<dbReference type="EC" id="2.7.7.60" evidence="3"/>
<dbReference type="PANTHER" id="PTHR32125">
    <property type="entry name" value="2-C-METHYL-D-ERYTHRITOL 4-PHOSPHATE CYTIDYLYLTRANSFERASE, CHLOROPLASTIC"/>
    <property type="match status" value="1"/>
</dbReference>
<feature type="site" description="Positions MEP for the nucleophilic attack" evidence="3">
    <location>
        <position position="162"/>
    </location>
</feature>
<feature type="site" description="Transition state stabilizer" evidence="3">
    <location>
        <position position="19"/>
    </location>
</feature>
<dbReference type="FunFam" id="3.90.550.10:FF:000003">
    <property type="entry name" value="2-C-methyl-D-erythritol 4-phosphate cytidylyltransferase"/>
    <property type="match status" value="1"/>
</dbReference>
<accession>A0A1J0KW53</accession>
<feature type="site" description="Positions MEP for the nucleophilic attack" evidence="3">
    <location>
        <position position="220"/>
    </location>
</feature>
<feature type="site" description="Transition state stabilizer" evidence="3">
    <location>
        <position position="26"/>
    </location>
</feature>
<gene>
    <name evidence="3 4" type="primary">ispD</name>
    <name evidence="4" type="ORF">KX01_1213</name>
</gene>
<dbReference type="NCBIfam" id="TIGR00453">
    <property type="entry name" value="ispD"/>
    <property type="match status" value="1"/>
</dbReference>
<evidence type="ECO:0000313" key="4">
    <source>
        <dbReference type="EMBL" id="APC97891.1"/>
    </source>
</evidence>
<dbReference type="EMBL" id="CP009654">
    <property type="protein sequence ID" value="APC97891.1"/>
    <property type="molecule type" value="Genomic_DNA"/>
</dbReference>
<comment type="catalytic activity">
    <reaction evidence="3">
        <text>2-C-methyl-D-erythritol 4-phosphate + CTP + H(+) = 4-CDP-2-C-methyl-D-erythritol + diphosphate</text>
        <dbReference type="Rhea" id="RHEA:13429"/>
        <dbReference type="ChEBI" id="CHEBI:15378"/>
        <dbReference type="ChEBI" id="CHEBI:33019"/>
        <dbReference type="ChEBI" id="CHEBI:37563"/>
        <dbReference type="ChEBI" id="CHEBI:57823"/>
        <dbReference type="ChEBI" id="CHEBI:58262"/>
        <dbReference type="EC" id="2.7.7.60"/>
    </reaction>
</comment>
<proteinExistence type="inferred from homology"/>
<dbReference type="Proteomes" id="UP000182521">
    <property type="component" value="Chromosome"/>
</dbReference>
<dbReference type="Pfam" id="PF01128">
    <property type="entry name" value="IspD"/>
    <property type="match status" value="1"/>
</dbReference>